<feature type="region of interest" description="Disordered" evidence="2">
    <location>
        <begin position="304"/>
        <end position="341"/>
    </location>
</feature>
<dbReference type="InterPro" id="IPR001878">
    <property type="entry name" value="Znf_CCHC"/>
</dbReference>
<dbReference type="EMBL" id="CAXLJM020000015">
    <property type="protein sequence ID" value="CAL8082085.1"/>
    <property type="molecule type" value="Genomic_DNA"/>
</dbReference>
<gene>
    <name evidence="4" type="ORF">ODALV1_LOCUS5113</name>
</gene>
<keyword evidence="5" id="KW-1185">Reference proteome</keyword>
<dbReference type="PROSITE" id="PS50158">
    <property type="entry name" value="ZF_CCHC"/>
    <property type="match status" value="1"/>
</dbReference>
<feature type="region of interest" description="Disordered" evidence="2">
    <location>
        <begin position="376"/>
        <end position="429"/>
    </location>
</feature>
<dbReference type="InterPro" id="IPR036875">
    <property type="entry name" value="Znf_CCHC_sf"/>
</dbReference>
<dbReference type="SMART" id="SM00343">
    <property type="entry name" value="ZnF_C2HC"/>
    <property type="match status" value="1"/>
</dbReference>
<dbReference type="PANTHER" id="PTHR33223:SF6">
    <property type="entry name" value="CCHC-TYPE DOMAIN-CONTAINING PROTEIN"/>
    <property type="match status" value="1"/>
</dbReference>
<accession>A0ABP1PY38</accession>
<feature type="compositionally biased region" description="Low complexity" evidence="2">
    <location>
        <begin position="403"/>
        <end position="414"/>
    </location>
</feature>
<reference evidence="4 5" key="1">
    <citation type="submission" date="2024-08" db="EMBL/GenBank/DDBJ databases">
        <authorList>
            <person name="Cucini C."/>
            <person name="Frati F."/>
        </authorList>
    </citation>
    <scope>NUCLEOTIDE SEQUENCE [LARGE SCALE GENOMIC DNA]</scope>
</reference>
<feature type="compositionally biased region" description="Polar residues" evidence="2">
    <location>
        <begin position="15"/>
        <end position="26"/>
    </location>
</feature>
<proteinExistence type="predicted"/>
<dbReference type="Gene3D" id="4.10.60.10">
    <property type="entry name" value="Zinc finger, CCHC-type"/>
    <property type="match status" value="1"/>
</dbReference>
<dbReference type="Proteomes" id="UP001642540">
    <property type="component" value="Unassembled WGS sequence"/>
</dbReference>
<dbReference type="Pfam" id="PF03732">
    <property type="entry name" value="Retrotrans_gag"/>
    <property type="match status" value="1"/>
</dbReference>
<evidence type="ECO:0000256" key="2">
    <source>
        <dbReference type="SAM" id="MobiDB-lite"/>
    </source>
</evidence>
<feature type="compositionally biased region" description="Polar residues" evidence="2">
    <location>
        <begin position="84"/>
        <end position="96"/>
    </location>
</feature>
<sequence length="429" mass="48960">MSSRELKALLENSKNRVTPDTTQGRQLRQRPTLDLNNKQISLKSKTTTEKDKGTAKNRTMSGKDSKTVIPPIIVTPAPTPESEAGSSNMQTQSTTPVDADPFLKDLPLEQRKYISSLLAVQRSFTNIRVVQSSDAINIPYYDADKTTAEAFIHKCTIYFRSQGFEAEKWHEYMGLILKREQKIWYDSVIHSIDDFSAFVTAFQERYDNSSVKEARRRQLYNRKQKLSESVEQFTYEMVNLARQVFPEEEEKLSVLRAKNGLIPDLRLYIGDCTSINELLEKAGYAISAIRARDNLNGIHTRLPPLHGFGFRDSTSRGQNPRNSNQMQNNGRNNFNNQQNGRQFRERVYSDPPRIPRDKTNVVCRLCRKTGHYARECTESEKPQVPNNDQRDGQNNDTQGGRGNNANNNSNGNLNSERGARYFGRGASQY</sequence>
<keyword evidence="1" id="KW-0862">Zinc</keyword>
<keyword evidence="1" id="KW-0479">Metal-binding</keyword>
<feature type="compositionally biased region" description="Polar residues" evidence="2">
    <location>
        <begin position="34"/>
        <end position="45"/>
    </location>
</feature>
<evidence type="ECO:0000313" key="5">
    <source>
        <dbReference type="Proteomes" id="UP001642540"/>
    </source>
</evidence>
<feature type="region of interest" description="Disordered" evidence="2">
    <location>
        <begin position="77"/>
        <end position="97"/>
    </location>
</feature>
<organism evidence="4 5">
    <name type="scientific">Orchesella dallaii</name>
    <dbReference type="NCBI Taxonomy" id="48710"/>
    <lineage>
        <taxon>Eukaryota</taxon>
        <taxon>Metazoa</taxon>
        <taxon>Ecdysozoa</taxon>
        <taxon>Arthropoda</taxon>
        <taxon>Hexapoda</taxon>
        <taxon>Collembola</taxon>
        <taxon>Entomobryomorpha</taxon>
        <taxon>Entomobryoidea</taxon>
        <taxon>Orchesellidae</taxon>
        <taxon>Orchesellinae</taxon>
        <taxon>Orchesella</taxon>
    </lineage>
</organism>
<feature type="domain" description="CCHC-type" evidence="3">
    <location>
        <begin position="363"/>
        <end position="378"/>
    </location>
</feature>
<feature type="region of interest" description="Disordered" evidence="2">
    <location>
        <begin position="1"/>
        <end position="65"/>
    </location>
</feature>
<evidence type="ECO:0000313" key="4">
    <source>
        <dbReference type="EMBL" id="CAL8082085.1"/>
    </source>
</evidence>
<evidence type="ECO:0000259" key="3">
    <source>
        <dbReference type="PROSITE" id="PS50158"/>
    </source>
</evidence>
<feature type="compositionally biased region" description="Low complexity" evidence="2">
    <location>
        <begin position="321"/>
        <end position="341"/>
    </location>
</feature>
<dbReference type="Pfam" id="PF00098">
    <property type="entry name" value="zf-CCHC"/>
    <property type="match status" value="1"/>
</dbReference>
<dbReference type="SUPFAM" id="SSF57756">
    <property type="entry name" value="Retrovirus zinc finger-like domains"/>
    <property type="match status" value="1"/>
</dbReference>
<dbReference type="PANTHER" id="PTHR33223">
    <property type="entry name" value="CCHC-TYPE DOMAIN-CONTAINING PROTEIN"/>
    <property type="match status" value="1"/>
</dbReference>
<protein>
    <recommendedName>
        <fullName evidence="3">CCHC-type domain-containing protein</fullName>
    </recommendedName>
</protein>
<comment type="caution">
    <text evidence="4">The sequence shown here is derived from an EMBL/GenBank/DDBJ whole genome shotgun (WGS) entry which is preliminary data.</text>
</comment>
<dbReference type="InterPro" id="IPR005162">
    <property type="entry name" value="Retrotrans_gag_dom"/>
</dbReference>
<name>A0ABP1PY38_9HEXA</name>
<keyword evidence="1" id="KW-0863">Zinc-finger</keyword>
<evidence type="ECO:0000256" key="1">
    <source>
        <dbReference type="PROSITE-ProRule" id="PRU00047"/>
    </source>
</evidence>